<keyword evidence="3" id="KW-0418">Kinase</keyword>
<dbReference type="PROSITE" id="PS00107">
    <property type="entry name" value="PROTEIN_KINASE_ATP"/>
    <property type="match status" value="1"/>
</dbReference>
<dbReference type="OrthoDB" id="266718at2759"/>
<dbReference type="EMBL" id="GL833133">
    <property type="protein sequence ID" value="EGB06773.1"/>
    <property type="molecule type" value="Genomic_DNA"/>
</dbReference>
<gene>
    <name evidence="8" type="ORF">AURANDRAFT_12262</name>
</gene>
<keyword evidence="9" id="KW-1185">Reference proteome</keyword>
<evidence type="ECO:0000256" key="3">
    <source>
        <dbReference type="ARBA" id="ARBA00022777"/>
    </source>
</evidence>
<dbReference type="InterPro" id="IPR000719">
    <property type="entry name" value="Prot_kinase_dom"/>
</dbReference>
<dbReference type="Gene3D" id="1.10.510.10">
    <property type="entry name" value="Transferase(Phosphotransferase) domain 1"/>
    <property type="match status" value="1"/>
</dbReference>
<dbReference type="RefSeq" id="XP_009038521.1">
    <property type="nucleotide sequence ID" value="XM_009040273.1"/>
</dbReference>
<reference evidence="8 9" key="1">
    <citation type="journal article" date="2011" name="Proc. Natl. Acad. Sci. U.S.A.">
        <title>Niche of harmful alga Aureococcus anophagefferens revealed through ecogenomics.</title>
        <authorList>
            <person name="Gobler C.J."/>
            <person name="Berry D.L."/>
            <person name="Dyhrman S.T."/>
            <person name="Wilhelm S.W."/>
            <person name="Salamov A."/>
            <person name="Lobanov A.V."/>
            <person name="Zhang Y."/>
            <person name="Collier J.L."/>
            <person name="Wurch L.L."/>
            <person name="Kustka A.B."/>
            <person name="Dill B.D."/>
            <person name="Shah M."/>
            <person name="VerBerkmoes N.C."/>
            <person name="Kuo A."/>
            <person name="Terry A."/>
            <person name="Pangilinan J."/>
            <person name="Lindquist E.A."/>
            <person name="Lucas S."/>
            <person name="Paulsen I.T."/>
            <person name="Hattenrath-Lehmann T.K."/>
            <person name="Talmage S.C."/>
            <person name="Walker E.A."/>
            <person name="Koch F."/>
            <person name="Burson A.M."/>
            <person name="Marcoval M.A."/>
            <person name="Tang Y.Z."/>
            <person name="Lecleir G.R."/>
            <person name="Coyne K.J."/>
            <person name="Berg G.M."/>
            <person name="Bertrand E.M."/>
            <person name="Saito M.A."/>
            <person name="Gladyshev V.N."/>
            <person name="Grigoriev I.V."/>
        </authorList>
    </citation>
    <scope>NUCLEOTIDE SEQUENCE [LARGE SCALE GENOMIC DNA]</scope>
    <source>
        <strain evidence="9">CCMP 1984</strain>
    </source>
</reference>
<keyword evidence="1" id="KW-0808">Transferase</keyword>
<dbReference type="InParanoid" id="F0YDL8"/>
<evidence type="ECO:0000313" key="8">
    <source>
        <dbReference type="EMBL" id="EGB06773.1"/>
    </source>
</evidence>
<sequence length="210" mass="23434">KWKLGKLIGSGSYGTVFQGLRLDTGALIAIKTLILPATHDERDALREIEQLHGEIEVMSSLRHENIVEYLGAEIEEADRKLHIFQEWVPGGSLSAVVRTFGGRLDDDVNRRYLEHCLRGLVYLHEHRVVHRDVKGENVLISDTGVAKLADMGASKRIHAEGTLLDTESSLKGTPYFMAPEQMRQKRVGRRADVWAMGGLALLMATGDPPW</sequence>
<dbReference type="InterPro" id="IPR008271">
    <property type="entry name" value="Ser/Thr_kinase_AS"/>
</dbReference>
<dbReference type="PANTHER" id="PTHR48016:SF56">
    <property type="entry name" value="MAPKK KINASE"/>
    <property type="match status" value="1"/>
</dbReference>
<keyword evidence="4 5" id="KW-0067">ATP-binding</keyword>
<dbReference type="OMA" id="WRIITEC"/>
<organism evidence="9">
    <name type="scientific">Aureococcus anophagefferens</name>
    <name type="common">Harmful bloom alga</name>
    <dbReference type="NCBI Taxonomy" id="44056"/>
    <lineage>
        <taxon>Eukaryota</taxon>
        <taxon>Sar</taxon>
        <taxon>Stramenopiles</taxon>
        <taxon>Ochrophyta</taxon>
        <taxon>Pelagophyceae</taxon>
        <taxon>Pelagomonadales</taxon>
        <taxon>Pelagomonadaceae</taxon>
        <taxon>Aureococcus</taxon>
    </lineage>
</organism>
<dbReference type="InterPro" id="IPR017441">
    <property type="entry name" value="Protein_kinase_ATP_BS"/>
</dbReference>
<evidence type="ECO:0000256" key="4">
    <source>
        <dbReference type="ARBA" id="ARBA00022840"/>
    </source>
</evidence>
<dbReference type="InterPro" id="IPR011009">
    <property type="entry name" value="Kinase-like_dom_sf"/>
</dbReference>
<protein>
    <recommendedName>
        <fullName evidence="7">Protein kinase domain-containing protein</fullName>
    </recommendedName>
</protein>
<dbReference type="Proteomes" id="UP000002729">
    <property type="component" value="Unassembled WGS sequence"/>
</dbReference>
<name>F0YDL8_AURAN</name>
<feature type="non-terminal residue" evidence="8">
    <location>
        <position position="210"/>
    </location>
</feature>
<dbReference type="PROSITE" id="PS50011">
    <property type="entry name" value="PROTEIN_KINASE_DOM"/>
    <property type="match status" value="1"/>
</dbReference>
<dbReference type="InterPro" id="IPR050538">
    <property type="entry name" value="MAP_kinase_kinase_kinase"/>
</dbReference>
<dbReference type="Pfam" id="PF00069">
    <property type="entry name" value="Pkinase"/>
    <property type="match status" value="1"/>
</dbReference>
<dbReference type="eggNOG" id="KOG0198">
    <property type="taxonomic scope" value="Eukaryota"/>
</dbReference>
<comment type="similarity">
    <text evidence="6">Belongs to the protein kinase superfamily.</text>
</comment>
<keyword evidence="2 5" id="KW-0547">Nucleotide-binding</keyword>
<evidence type="ECO:0000256" key="2">
    <source>
        <dbReference type="ARBA" id="ARBA00022741"/>
    </source>
</evidence>
<feature type="domain" description="Protein kinase" evidence="7">
    <location>
        <begin position="2"/>
        <end position="210"/>
    </location>
</feature>
<feature type="binding site" evidence="5">
    <location>
        <position position="31"/>
    </location>
    <ligand>
        <name>ATP</name>
        <dbReference type="ChEBI" id="CHEBI:30616"/>
    </ligand>
</feature>
<dbReference type="GO" id="GO:0004674">
    <property type="term" value="F:protein serine/threonine kinase activity"/>
    <property type="evidence" value="ECO:0007669"/>
    <property type="project" value="UniProtKB-KW"/>
</dbReference>
<evidence type="ECO:0000256" key="6">
    <source>
        <dbReference type="RuleBase" id="RU000304"/>
    </source>
</evidence>
<evidence type="ECO:0000313" key="9">
    <source>
        <dbReference type="Proteomes" id="UP000002729"/>
    </source>
</evidence>
<evidence type="ECO:0000259" key="7">
    <source>
        <dbReference type="PROSITE" id="PS50011"/>
    </source>
</evidence>
<dbReference type="KEGG" id="aaf:AURANDRAFT_12262"/>
<feature type="non-terminal residue" evidence="8">
    <location>
        <position position="1"/>
    </location>
</feature>
<dbReference type="SUPFAM" id="SSF56112">
    <property type="entry name" value="Protein kinase-like (PK-like)"/>
    <property type="match status" value="1"/>
</dbReference>
<dbReference type="GeneID" id="20218154"/>
<dbReference type="GO" id="GO:0005524">
    <property type="term" value="F:ATP binding"/>
    <property type="evidence" value="ECO:0007669"/>
    <property type="project" value="UniProtKB-UniRule"/>
</dbReference>
<accession>F0YDL8</accession>
<proteinExistence type="inferred from homology"/>
<evidence type="ECO:0000256" key="1">
    <source>
        <dbReference type="ARBA" id="ARBA00022679"/>
    </source>
</evidence>
<dbReference type="SMART" id="SM00220">
    <property type="entry name" value="S_TKc"/>
    <property type="match status" value="1"/>
</dbReference>
<keyword evidence="6" id="KW-0723">Serine/threonine-protein kinase</keyword>
<dbReference type="PANTHER" id="PTHR48016">
    <property type="entry name" value="MAP KINASE KINASE KINASE SSK2-RELATED-RELATED"/>
    <property type="match status" value="1"/>
</dbReference>
<evidence type="ECO:0000256" key="5">
    <source>
        <dbReference type="PROSITE-ProRule" id="PRU10141"/>
    </source>
</evidence>
<dbReference type="AlphaFoldDB" id="F0YDL8"/>
<dbReference type="PROSITE" id="PS00108">
    <property type="entry name" value="PROTEIN_KINASE_ST"/>
    <property type="match status" value="1"/>
</dbReference>